<keyword evidence="2" id="KW-0472">Membrane</keyword>
<keyword evidence="2" id="KW-1133">Transmembrane helix</keyword>
<accession>A0A7J6XWK2</accession>
<keyword evidence="2" id="KW-0812">Transmembrane</keyword>
<name>A0A7J6XWK2_TRYCR</name>
<evidence type="ECO:0000313" key="3">
    <source>
        <dbReference type="EMBL" id="KAF5218787.1"/>
    </source>
</evidence>
<organism evidence="3 4">
    <name type="scientific">Trypanosoma cruzi</name>
    <dbReference type="NCBI Taxonomy" id="5693"/>
    <lineage>
        <taxon>Eukaryota</taxon>
        <taxon>Discoba</taxon>
        <taxon>Euglenozoa</taxon>
        <taxon>Kinetoplastea</taxon>
        <taxon>Metakinetoplastina</taxon>
        <taxon>Trypanosomatida</taxon>
        <taxon>Trypanosomatidae</taxon>
        <taxon>Trypanosoma</taxon>
        <taxon>Schizotrypanum</taxon>
    </lineage>
</organism>
<sequence>MIVFCFICFRCPAVCSTLFSTFITLNASQTHSYAQQARNCLRGITFEDRFMHTGAILCSPLFLCLFTFFTSLLFVYLCFVFNCFVCFFCLLAAGRCVCLHYPLSLISTASWCVLCCFWAAAVCDCAVAVRGVAVVSFFSLSLCVDGELVCAEGYTQVTGVMAMMMTGRVLLVCALCVLWCSSAVQAADGLISDGSLEGENMVLTWYPVNSKTCEERSTNGGKLDESAFKSCMHELMNEVCEAYYSMKSSESHVTEADSICEKYTGDPSEEDVQTSTPQEQPSPEVETPVASQTPETSKVEAAEMGSPPGVPAGDSPANPTEGPQSTSDATDTANSEAEKDGKEVMPKNAQESNASRKEEEKRNEKNHSNTKETPVDAEANKNNTKTTDSDGSTAVSHTTSPLLPLLAACAAAAAVVAA</sequence>
<dbReference type="VEuPathDB" id="TriTrypDB:ECC02_008278"/>
<evidence type="ECO:0000256" key="1">
    <source>
        <dbReference type="SAM" id="MobiDB-lite"/>
    </source>
</evidence>
<feature type="compositionally biased region" description="Basic and acidic residues" evidence="1">
    <location>
        <begin position="336"/>
        <end position="345"/>
    </location>
</feature>
<feature type="transmembrane region" description="Helical" evidence="2">
    <location>
        <begin position="169"/>
        <end position="187"/>
    </location>
</feature>
<feature type="transmembrane region" description="Helical" evidence="2">
    <location>
        <begin position="127"/>
        <end position="148"/>
    </location>
</feature>
<dbReference type="EMBL" id="JABDHM010000086">
    <property type="protein sequence ID" value="KAF5218787.1"/>
    <property type="molecule type" value="Genomic_DNA"/>
</dbReference>
<feature type="transmembrane region" description="Helical" evidence="2">
    <location>
        <begin position="74"/>
        <end position="94"/>
    </location>
</feature>
<feature type="compositionally biased region" description="Basic and acidic residues" evidence="1">
    <location>
        <begin position="354"/>
        <end position="374"/>
    </location>
</feature>
<comment type="caution">
    <text evidence="3">The sequence shown here is derived from an EMBL/GenBank/DDBJ whole genome shotgun (WGS) entry which is preliminary data.</text>
</comment>
<proteinExistence type="predicted"/>
<feature type="compositionally biased region" description="Polar residues" evidence="1">
    <location>
        <begin position="380"/>
        <end position="398"/>
    </location>
</feature>
<feature type="compositionally biased region" description="Polar residues" evidence="1">
    <location>
        <begin position="317"/>
        <end position="335"/>
    </location>
</feature>
<feature type="transmembrane region" description="Helical" evidence="2">
    <location>
        <begin position="101"/>
        <end position="121"/>
    </location>
</feature>
<gene>
    <name evidence="3" type="ORF">ECC02_008278</name>
</gene>
<reference evidence="3 4" key="1">
    <citation type="journal article" date="2019" name="Genome Biol. Evol.">
        <title>Nanopore Sequencing Significantly Improves Genome Assembly of the Protozoan Parasite Trypanosoma cruzi.</title>
        <authorList>
            <person name="Diaz-Viraque F."/>
            <person name="Pita S."/>
            <person name="Greif G."/>
            <person name="de Souza R.C.M."/>
            <person name="Iraola G."/>
            <person name="Robello C."/>
        </authorList>
    </citation>
    <scope>NUCLEOTIDE SEQUENCE [LARGE SCALE GENOMIC DNA]</scope>
    <source>
        <strain evidence="3 4">Berenice</strain>
    </source>
</reference>
<dbReference type="VEuPathDB" id="TriTrypDB:BCY84_21411"/>
<dbReference type="AlphaFoldDB" id="A0A7J6XWK2"/>
<feature type="region of interest" description="Disordered" evidence="1">
    <location>
        <begin position="262"/>
        <end position="398"/>
    </location>
</feature>
<protein>
    <submittedName>
        <fullName evidence="3">Mucin-associated surface protein (MASP) subgroup S104</fullName>
    </submittedName>
</protein>
<evidence type="ECO:0000256" key="2">
    <source>
        <dbReference type="SAM" id="Phobius"/>
    </source>
</evidence>
<evidence type="ECO:0000313" key="4">
    <source>
        <dbReference type="Proteomes" id="UP000583944"/>
    </source>
</evidence>
<dbReference type="Proteomes" id="UP000583944">
    <property type="component" value="Unassembled WGS sequence"/>
</dbReference>